<evidence type="ECO:0000313" key="1">
    <source>
        <dbReference type="EMBL" id="QEG36164.1"/>
    </source>
</evidence>
<keyword evidence="2" id="KW-1185">Reference proteome</keyword>
<proteinExistence type="predicted"/>
<accession>A0A5B9QAP3</accession>
<organism evidence="1 2">
    <name type="scientific">Bythopirellula goksoeyrii</name>
    <dbReference type="NCBI Taxonomy" id="1400387"/>
    <lineage>
        <taxon>Bacteria</taxon>
        <taxon>Pseudomonadati</taxon>
        <taxon>Planctomycetota</taxon>
        <taxon>Planctomycetia</taxon>
        <taxon>Pirellulales</taxon>
        <taxon>Lacipirellulaceae</taxon>
        <taxon>Bythopirellula</taxon>
    </lineage>
</organism>
<dbReference type="Gene3D" id="1.10.260.40">
    <property type="entry name" value="lambda repressor-like DNA-binding domains"/>
    <property type="match status" value="1"/>
</dbReference>
<protein>
    <submittedName>
        <fullName evidence="1">Uncharacterized protein</fullName>
    </submittedName>
</protein>
<name>A0A5B9QAP3_9BACT</name>
<reference evidence="1 2" key="1">
    <citation type="submission" date="2019-08" db="EMBL/GenBank/DDBJ databases">
        <title>Deep-cultivation of Planctomycetes and their phenomic and genomic characterization uncovers novel biology.</title>
        <authorList>
            <person name="Wiegand S."/>
            <person name="Jogler M."/>
            <person name="Boedeker C."/>
            <person name="Pinto D."/>
            <person name="Vollmers J."/>
            <person name="Rivas-Marin E."/>
            <person name="Kohn T."/>
            <person name="Peeters S.H."/>
            <person name="Heuer A."/>
            <person name="Rast P."/>
            <person name="Oberbeckmann S."/>
            <person name="Bunk B."/>
            <person name="Jeske O."/>
            <person name="Meyerdierks A."/>
            <person name="Storesund J.E."/>
            <person name="Kallscheuer N."/>
            <person name="Luecker S."/>
            <person name="Lage O.M."/>
            <person name="Pohl T."/>
            <person name="Merkel B.J."/>
            <person name="Hornburger P."/>
            <person name="Mueller R.-W."/>
            <person name="Bruemmer F."/>
            <person name="Labrenz M."/>
            <person name="Spormann A.M."/>
            <person name="Op den Camp H."/>
            <person name="Overmann J."/>
            <person name="Amann R."/>
            <person name="Jetten M.S.M."/>
            <person name="Mascher T."/>
            <person name="Medema M.H."/>
            <person name="Devos D.P."/>
            <person name="Kaster A.-K."/>
            <person name="Ovreas L."/>
            <person name="Rohde M."/>
            <person name="Galperin M.Y."/>
            <person name="Jogler C."/>
        </authorList>
    </citation>
    <scope>NUCLEOTIDE SEQUENCE [LARGE SCALE GENOMIC DNA]</scope>
    <source>
        <strain evidence="1 2">Pr1d</strain>
    </source>
</reference>
<dbReference type="Proteomes" id="UP000323917">
    <property type="component" value="Chromosome"/>
</dbReference>
<gene>
    <name evidence="1" type="ORF">Pr1d_34730</name>
</gene>
<dbReference type="GO" id="GO:0003677">
    <property type="term" value="F:DNA binding"/>
    <property type="evidence" value="ECO:0007669"/>
    <property type="project" value="InterPro"/>
</dbReference>
<evidence type="ECO:0000313" key="2">
    <source>
        <dbReference type="Proteomes" id="UP000323917"/>
    </source>
</evidence>
<dbReference type="SUPFAM" id="SSF47413">
    <property type="entry name" value="lambda repressor-like DNA-binding domains"/>
    <property type="match status" value="1"/>
</dbReference>
<dbReference type="InterPro" id="IPR010982">
    <property type="entry name" value="Lambda_DNA-bd_dom_sf"/>
</dbReference>
<dbReference type="AlphaFoldDB" id="A0A5B9QAP3"/>
<dbReference type="KEGG" id="bgok:Pr1d_34730"/>
<sequence>MTLKRLGDSPPRSLAEPLRSSVSASALSVNRIAKLSNVDQSTLNKFMNGIRANLRLDVADRLFRRLGLRVLHKKQVPQK</sequence>
<dbReference type="EMBL" id="CP042913">
    <property type="protein sequence ID" value="QEG36164.1"/>
    <property type="molecule type" value="Genomic_DNA"/>
</dbReference>